<dbReference type="AlphaFoldDB" id="G0U936"/>
<sequence length="351" mass="39079">MPPWKCSINPMRVPPAAGCLQLEGGGEAQGRIIGGLTGLRFCFLSTIFLVLYAANALSVLAVTADDTRFRLHEAAYAYMDCSACLAFAGYLGNRMNSSLKYREPVDSPRSITKKPGDVRMQQRHSYAFSELRVAEVLDKVCNDELIDNYALRFSLGRRIRVYSADGGLPFAQHYSLQDAKTLKKVEGRAVFNFCVRVMSEEEEDMTDLVGSVDLLSDLELRLCGGTFNLNDTDAPFIIPHLDDAITDVCIGIESSFEAEVRRLERYEQWHKDLSEGKATDDAFRGVEGQDSVMVRKMQYTNDDELSFTVLRRPSRKKEGNTSGGNDSASDNESDNVLPVNQPVPINLNMDL</sequence>
<organism evidence="4">
    <name type="scientific">Trypanosoma vivax (strain Y486)</name>
    <dbReference type="NCBI Taxonomy" id="1055687"/>
    <lineage>
        <taxon>Eukaryota</taxon>
        <taxon>Discoba</taxon>
        <taxon>Euglenozoa</taxon>
        <taxon>Kinetoplastea</taxon>
        <taxon>Metakinetoplastina</taxon>
        <taxon>Trypanosomatida</taxon>
        <taxon>Trypanosomatidae</taxon>
        <taxon>Trypanosoma</taxon>
        <taxon>Duttonella</taxon>
    </lineage>
</organism>
<dbReference type="InterPro" id="IPR021852">
    <property type="entry name" value="DUF3456"/>
</dbReference>
<evidence type="ECO:0000259" key="3">
    <source>
        <dbReference type="Pfam" id="PF11938"/>
    </source>
</evidence>
<dbReference type="Pfam" id="PF11938">
    <property type="entry name" value="DUF3456"/>
    <property type="match status" value="1"/>
</dbReference>
<evidence type="ECO:0000256" key="2">
    <source>
        <dbReference type="SAM" id="Phobius"/>
    </source>
</evidence>
<proteinExistence type="predicted"/>
<name>G0U936_TRYVY</name>
<dbReference type="VEuPathDB" id="TriTrypDB:TvY486_1116040"/>
<feature type="transmembrane region" description="Helical" evidence="2">
    <location>
        <begin position="41"/>
        <end position="62"/>
    </location>
</feature>
<keyword evidence="2" id="KW-0812">Transmembrane</keyword>
<protein>
    <recommendedName>
        <fullName evidence="3">DUF3456 domain-containing protein</fullName>
    </recommendedName>
</protein>
<keyword evidence="2" id="KW-1133">Transmembrane helix</keyword>
<dbReference type="EMBL" id="HE573027">
    <property type="protein sequence ID" value="CCC54120.1"/>
    <property type="molecule type" value="Genomic_DNA"/>
</dbReference>
<evidence type="ECO:0000256" key="1">
    <source>
        <dbReference type="SAM" id="MobiDB-lite"/>
    </source>
</evidence>
<evidence type="ECO:0000313" key="4">
    <source>
        <dbReference type="EMBL" id="CCC54120.1"/>
    </source>
</evidence>
<accession>G0U936</accession>
<feature type="region of interest" description="Disordered" evidence="1">
    <location>
        <begin position="310"/>
        <end position="351"/>
    </location>
</feature>
<feature type="domain" description="DUF3456" evidence="3">
    <location>
        <begin position="80"/>
        <end position="224"/>
    </location>
</feature>
<keyword evidence="2" id="KW-0472">Membrane</keyword>
<gene>
    <name evidence="4" type="ORF">TVY486_1116040</name>
</gene>
<reference evidence="4" key="1">
    <citation type="journal article" date="2012" name="Proc. Natl. Acad. Sci. U.S.A.">
        <title>Antigenic diversity is generated by distinct evolutionary mechanisms in African trypanosome species.</title>
        <authorList>
            <person name="Jackson A.P."/>
            <person name="Berry A."/>
            <person name="Aslett M."/>
            <person name="Allison H.C."/>
            <person name="Burton P."/>
            <person name="Vavrova-Anderson J."/>
            <person name="Brown R."/>
            <person name="Browne H."/>
            <person name="Corton N."/>
            <person name="Hauser H."/>
            <person name="Gamble J."/>
            <person name="Gilderthorp R."/>
            <person name="Marcello L."/>
            <person name="McQuillan J."/>
            <person name="Otto T.D."/>
            <person name="Quail M.A."/>
            <person name="Sanders M.J."/>
            <person name="van Tonder A."/>
            <person name="Ginger M.L."/>
            <person name="Field M.C."/>
            <person name="Barry J.D."/>
            <person name="Hertz-Fowler C."/>
            <person name="Berriman M."/>
        </authorList>
    </citation>
    <scope>NUCLEOTIDE SEQUENCE</scope>
    <source>
        <strain evidence="4">Y486</strain>
    </source>
</reference>